<proteinExistence type="predicted"/>
<feature type="transmembrane region" description="Helical" evidence="1">
    <location>
        <begin position="169"/>
        <end position="193"/>
    </location>
</feature>
<feature type="transmembrane region" description="Helical" evidence="1">
    <location>
        <begin position="36"/>
        <end position="58"/>
    </location>
</feature>
<dbReference type="AlphaFoldDB" id="A0A345NQI5"/>
<accession>A0A345NQI5</accession>
<feature type="transmembrane region" description="Helical" evidence="1">
    <location>
        <begin position="443"/>
        <end position="467"/>
    </location>
</feature>
<feature type="transmembrane region" description="Helical" evidence="1">
    <location>
        <begin position="517"/>
        <end position="538"/>
    </location>
</feature>
<dbReference type="OrthoDB" id="2014935at2"/>
<feature type="transmembrane region" description="Helical" evidence="1">
    <location>
        <begin position="407"/>
        <end position="431"/>
    </location>
</feature>
<dbReference type="Proteomes" id="UP000253790">
    <property type="component" value="Chromosome"/>
</dbReference>
<sequence>MPAATARHTAGRTGTGPLTGTGTLVRLMLRRDRLKLPAWVGGMGLFVVYVGVALPGVAPTEEALASVVPVFNQPVGRMFTGPGLGLDAPTYERFFAAGYVLYLFVIAALMNIMLLARHTRAEEQSGRAELVRANVAGRHAALTAALVVALVADVAVTLVVAGLASANGFAATGSLIVGVACGLVGLAFAGITAVTVQLSEYSRSAAGLAGGALGVAFVLRALGDMAQVGGSALSWASPLGWGSQAAPYVLDRWWPLLLHVALVVVTVTLAFWLQSRRDLGAGLVAARPGRPVARPSLGTPLGLAARLQRPSALAWGLAVVALGVVDGLFAQALVDSASELPPAIQEMFGTRGMTDGYLAFLAVLTGYVTSAYVVFAVQSLRVEEARGRAEAVLATPTSRAAWAGSHLVVVAAWAAAIMVATGLLTGLAAAGVTGDGSLLGRTLLAHVNLVPAVLVVLGLCALLYGWAPVLLAPVAWTLVGVMVLVGNFGTLLDLPRWLMDVSPLSHPAQVPVEELTVAPLVVLLVLAAVGVALGLLGLGRRQVHGRS</sequence>
<evidence type="ECO:0008006" key="4">
    <source>
        <dbReference type="Google" id="ProtNLM"/>
    </source>
</evidence>
<feature type="transmembrane region" description="Helical" evidence="1">
    <location>
        <begin position="253"/>
        <end position="273"/>
    </location>
</feature>
<evidence type="ECO:0000313" key="3">
    <source>
        <dbReference type="Proteomes" id="UP000253790"/>
    </source>
</evidence>
<keyword evidence="3" id="KW-1185">Reference proteome</keyword>
<evidence type="ECO:0000313" key="2">
    <source>
        <dbReference type="EMBL" id="AXH97293.1"/>
    </source>
</evidence>
<keyword evidence="1" id="KW-1133">Transmembrane helix</keyword>
<organism evidence="2 3">
    <name type="scientific">Ornithinimicrobium avium</name>
    <dbReference type="NCBI Taxonomy" id="2283195"/>
    <lineage>
        <taxon>Bacteria</taxon>
        <taxon>Bacillati</taxon>
        <taxon>Actinomycetota</taxon>
        <taxon>Actinomycetes</taxon>
        <taxon>Micrococcales</taxon>
        <taxon>Ornithinimicrobiaceae</taxon>
        <taxon>Ornithinimicrobium</taxon>
    </lineage>
</organism>
<evidence type="ECO:0000256" key="1">
    <source>
        <dbReference type="SAM" id="Phobius"/>
    </source>
</evidence>
<name>A0A345NQI5_9MICO</name>
<feature type="transmembrane region" description="Helical" evidence="1">
    <location>
        <begin position="357"/>
        <end position="377"/>
    </location>
</feature>
<dbReference type="EMBL" id="CP031229">
    <property type="protein sequence ID" value="AXH97293.1"/>
    <property type="molecule type" value="Genomic_DNA"/>
</dbReference>
<feature type="transmembrane region" description="Helical" evidence="1">
    <location>
        <begin position="474"/>
        <end position="497"/>
    </location>
</feature>
<dbReference type="RefSeq" id="WP_114929517.1">
    <property type="nucleotide sequence ID" value="NZ_CP031229.1"/>
</dbReference>
<reference evidence="2 3" key="1">
    <citation type="submission" date="2018-07" db="EMBL/GenBank/DDBJ databases">
        <title>Complete genome sequencing of Ornithinimicrobium sp. AMA3305.</title>
        <authorList>
            <person name="Bae J.-W."/>
        </authorList>
    </citation>
    <scope>NUCLEOTIDE SEQUENCE [LARGE SCALE GENOMIC DNA]</scope>
    <source>
        <strain evidence="2 3">AMA3305</strain>
    </source>
</reference>
<feature type="transmembrane region" description="Helical" evidence="1">
    <location>
        <begin position="137"/>
        <end position="163"/>
    </location>
</feature>
<gene>
    <name evidence="2" type="ORF">DV701_15270</name>
</gene>
<keyword evidence="1" id="KW-0812">Transmembrane</keyword>
<dbReference type="KEGG" id="orn:DV701_15270"/>
<feature type="transmembrane region" description="Helical" evidence="1">
    <location>
        <begin position="205"/>
        <end position="223"/>
    </location>
</feature>
<feature type="transmembrane region" description="Helical" evidence="1">
    <location>
        <begin position="94"/>
        <end position="116"/>
    </location>
</feature>
<keyword evidence="1" id="KW-0472">Membrane</keyword>
<feature type="transmembrane region" description="Helical" evidence="1">
    <location>
        <begin position="312"/>
        <end position="334"/>
    </location>
</feature>
<protein>
    <recommendedName>
        <fullName evidence="4">ABC transporter permease</fullName>
    </recommendedName>
</protein>